<gene>
    <name evidence="1" type="primary">CA I</name>
</gene>
<dbReference type="EMBL" id="S44999">
    <property type="protein sequence ID" value="AAD13839.1"/>
    <property type="molecule type" value="mRNA"/>
</dbReference>
<evidence type="ECO:0000313" key="1">
    <source>
        <dbReference type="EMBL" id="AAD13839.1"/>
    </source>
</evidence>
<organism evidence="1">
    <name type="scientific">Macaca nemestrina</name>
    <name type="common">Pig-tailed macaque</name>
    <dbReference type="NCBI Taxonomy" id="9545"/>
    <lineage>
        <taxon>Eukaryota</taxon>
        <taxon>Metazoa</taxon>
        <taxon>Chordata</taxon>
        <taxon>Craniata</taxon>
        <taxon>Vertebrata</taxon>
        <taxon>Euteleostomi</taxon>
        <taxon>Mammalia</taxon>
        <taxon>Eutheria</taxon>
        <taxon>Euarchontoglires</taxon>
        <taxon>Primates</taxon>
        <taxon>Haplorrhini</taxon>
        <taxon>Catarrhini</taxon>
        <taxon>Cercopithecidae</taxon>
        <taxon>Cercopithecinae</taxon>
        <taxon>Macaca</taxon>
    </lineage>
</organism>
<accession>Q28823</accession>
<protein>
    <submittedName>
        <fullName evidence="1">CA I protein</fullName>
    </submittedName>
</protein>
<name>Q28823_MACNE</name>
<dbReference type="AlphaFoldDB" id="Q28823"/>
<reference evidence="1" key="1">
    <citation type="journal article" date="1992" name="Proc. Natl. Acad. Sci. U.S.A.">
        <title>Mutation creates an open reading frame within the 5' untranslated region of macaque erythrocyte carbonic anhydrase (CA) I mRNA that suppresses CA I expression and supports the scanning model for translation.</title>
        <authorList>
            <person name="Bergenhem N.C."/>
            <person name="Venta P.J."/>
            <person name="Hopkins P.J."/>
            <person name="Kim H.J."/>
            <person name="Tashian R.E."/>
        </authorList>
    </citation>
    <scope>NUCLEOTIDE SEQUENCE</scope>
</reference>
<proteinExistence type="evidence at transcript level"/>
<sequence length="26" mass="2658">MQSSGATPCVVLCGSLLSFGSKKKTQ</sequence>